<evidence type="ECO:0000259" key="2">
    <source>
        <dbReference type="Pfam" id="PF13568"/>
    </source>
</evidence>
<feature type="chain" id="PRO_5020220525" evidence="1">
    <location>
        <begin position="20"/>
        <end position="201"/>
    </location>
</feature>
<proteinExistence type="predicted"/>
<dbReference type="AlphaFoldDB" id="A0A4Q5LD03"/>
<evidence type="ECO:0000313" key="3">
    <source>
        <dbReference type="EMBL" id="RYU81035.1"/>
    </source>
</evidence>
<comment type="caution">
    <text evidence="3">The sequence shown here is derived from an EMBL/GenBank/DDBJ whole genome shotgun (WGS) entry which is preliminary data.</text>
</comment>
<feature type="signal peptide" evidence="1">
    <location>
        <begin position="1"/>
        <end position="19"/>
    </location>
</feature>
<gene>
    <name evidence="3" type="ORF">EWM57_07280</name>
</gene>
<dbReference type="RefSeq" id="WP_129920479.1">
    <property type="nucleotide sequence ID" value="NZ_SEWE01000011.1"/>
</dbReference>
<dbReference type="OrthoDB" id="1160354at2"/>
<dbReference type="InterPro" id="IPR025665">
    <property type="entry name" value="Beta-barrel_OMP_2"/>
</dbReference>
<evidence type="ECO:0000256" key="1">
    <source>
        <dbReference type="SAM" id="SignalP"/>
    </source>
</evidence>
<organism evidence="3 4">
    <name type="scientific">Hymenobacter persicinus</name>
    <dbReference type="NCBI Taxonomy" id="2025506"/>
    <lineage>
        <taxon>Bacteria</taxon>
        <taxon>Pseudomonadati</taxon>
        <taxon>Bacteroidota</taxon>
        <taxon>Cytophagia</taxon>
        <taxon>Cytophagales</taxon>
        <taxon>Hymenobacteraceae</taxon>
        <taxon>Hymenobacter</taxon>
    </lineage>
</organism>
<dbReference type="Pfam" id="PF13568">
    <property type="entry name" value="OMP_b-brl_2"/>
    <property type="match status" value="1"/>
</dbReference>
<keyword evidence="4" id="KW-1185">Reference proteome</keyword>
<dbReference type="Proteomes" id="UP000294155">
    <property type="component" value="Unassembled WGS sequence"/>
</dbReference>
<accession>A0A4Q5LD03</accession>
<evidence type="ECO:0000313" key="4">
    <source>
        <dbReference type="Proteomes" id="UP000294155"/>
    </source>
</evidence>
<protein>
    <submittedName>
        <fullName evidence="3">PorT family protein</fullName>
    </submittedName>
</protein>
<reference evidence="3 4" key="1">
    <citation type="submission" date="2019-02" db="EMBL/GenBank/DDBJ databases">
        <title>Bacterial novel species isolated from soil.</title>
        <authorList>
            <person name="Jung H.-Y."/>
        </authorList>
    </citation>
    <scope>NUCLEOTIDE SEQUENCE [LARGE SCALE GENOMIC DNA]</scope>
    <source>
        <strain evidence="3 4">1-3-3-3</strain>
    </source>
</reference>
<keyword evidence="1" id="KW-0732">Signal</keyword>
<sequence length="201" mass="20774">MKNVTLFTALLLAAGTATAQTPGGTRLGLKAGATFSTFSGVINATPRPRTSFVLGTMLRLKPSSQGFAVQVEAQLSAQGTKLEDASAASSPTSASGTISLPYMNVPVLLRQYIGNVFYVNVGPQLGLLVGNKEGYKTLEGALVGGVGLETSGGLVLDARLLYGLTGINNDPAERAFRQRLGASGLYNRGGQLSVGYLFGSK</sequence>
<name>A0A4Q5LD03_9BACT</name>
<dbReference type="EMBL" id="SEWE01000011">
    <property type="protein sequence ID" value="RYU81035.1"/>
    <property type="molecule type" value="Genomic_DNA"/>
</dbReference>
<feature type="domain" description="Outer membrane protein beta-barrel" evidence="2">
    <location>
        <begin position="19"/>
        <end position="167"/>
    </location>
</feature>